<dbReference type="GO" id="GO:0006397">
    <property type="term" value="P:mRNA processing"/>
    <property type="evidence" value="ECO:0007669"/>
    <property type="project" value="UniProtKB-KW"/>
</dbReference>
<feature type="region of interest" description="Disordered" evidence="7">
    <location>
        <begin position="132"/>
        <end position="177"/>
    </location>
</feature>
<feature type="binding site" evidence="6">
    <location>
        <position position="347"/>
    </location>
    <ligand>
        <name>ATP</name>
        <dbReference type="ChEBI" id="CHEBI:30616"/>
    </ligand>
</feature>
<evidence type="ECO:0000256" key="5">
    <source>
        <dbReference type="ARBA" id="ARBA00023054"/>
    </source>
</evidence>
<evidence type="ECO:0000256" key="1">
    <source>
        <dbReference type="ARBA" id="ARBA00022490"/>
    </source>
</evidence>
<dbReference type="InterPro" id="IPR000719">
    <property type="entry name" value="Prot_kinase_dom"/>
</dbReference>
<dbReference type="GO" id="GO:0000932">
    <property type="term" value="C:P-body"/>
    <property type="evidence" value="ECO:0007669"/>
    <property type="project" value="UniProtKB-SubCell"/>
</dbReference>
<dbReference type="GO" id="GO:0005524">
    <property type="term" value="F:ATP binding"/>
    <property type="evidence" value="ECO:0007669"/>
    <property type="project" value="UniProtKB-UniRule"/>
</dbReference>
<feature type="domain" description="Protein kinase" evidence="8">
    <location>
        <begin position="318"/>
        <end position="677"/>
    </location>
</feature>
<dbReference type="Proteomes" id="UP000678499">
    <property type="component" value="Unassembled WGS sequence"/>
</dbReference>
<evidence type="ECO:0000313" key="10">
    <source>
        <dbReference type="Proteomes" id="UP000678499"/>
    </source>
</evidence>
<dbReference type="OrthoDB" id="204958at2759"/>
<keyword evidence="1 6" id="KW-0963">Cytoplasm</keyword>
<keyword evidence="5 6" id="KW-0175">Coiled coil</keyword>
<dbReference type="PROSITE" id="PS50011">
    <property type="entry name" value="PROTEIN_KINASE_DOM"/>
    <property type="match status" value="1"/>
</dbReference>
<comment type="function">
    <text evidence="6">Regulatory subunit of the poly(A)-nuclease (PAN) deadenylation complex, one of two cytoplasmic mRNA deadenylases involved in general and miRNA-mediated mRNA turnover. PAN specifically shortens poly(A) tails of RNA and the activity is stimulated by poly(A)-binding protein (PABP). PAN deadenylation is followed by rapid degradation of the shortened mRNA tails by the CCR4-NOT complex. Deadenylated mRNAs are then degraded by two alternative mechanisms, namely exosome-mediated 3'-5' exonucleolytic degradation, or deadenlyation-dependent mRNA decaping and subsequent 5'-3' exonucleolytic degradation by XRN1. PAN3 acts as a positive regulator for PAN activity, recruiting the catalytic subunit PAN2 to mRNA via its interaction with RNA and PABP, and to miRNA targets via its interaction with GW182 family proteins.</text>
</comment>
<evidence type="ECO:0000313" key="9">
    <source>
        <dbReference type="EMBL" id="CAD7280900.1"/>
    </source>
</evidence>
<comment type="subunit">
    <text evidence="6">Homodimer. Forms a heterotrimer with a catalytic subunit PAN2 to form the poly(A)-nuclease (PAN) deadenylation complex. Interacts (via PAM-2 motif) with poly(A)-binding protein (via PABC domain), conferring substrate specificity of the enzyme complex.</text>
</comment>
<keyword evidence="2 6" id="KW-0507">mRNA processing</keyword>
<comment type="caution">
    <text evidence="6">Lacks conserved residue(s) required for the propagation of feature annotation.</text>
</comment>
<keyword evidence="10" id="KW-1185">Reference proteome</keyword>
<dbReference type="PANTHER" id="PTHR12272">
    <property type="entry name" value="DEADENYLATION COMPLEX SUBUNIT PAN3"/>
    <property type="match status" value="1"/>
</dbReference>
<evidence type="ECO:0000256" key="7">
    <source>
        <dbReference type="SAM" id="MobiDB-lite"/>
    </source>
</evidence>
<name>A0A7R9BSR6_9CRUS</name>
<comment type="subcellular location">
    <subcellularLocation>
        <location evidence="6">Cytoplasm</location>
        <location evidence="6">P-body</location>
    </subcellularLocation>
</comment>
<feature type="binding site" evidence="6">
    <location>
        <begin position="496"/>
        <end position="497"/>
    </location>
    <ligand>
        <name>ATP</name>
        <dbReference type="ChEBI" id="CHEBI:30616"/>
    </ligand>
</feature>
<dbReference type="GO" id="GO:0000289">
    <property type="term" value="P:nuclear-transcribed mRNA poly(A) tail shortening"/>
    <property type="evidence" value="ECO:0007669"/>
    <property type="project" value="UniProtKB-UniRule"/>
</dbReference>
<dbReference type="AlphaFoldDB" id="A0A7R9BSR6"/>
<keyword evidence="4 6" id="KW-0067">ATP-binding</keyword>
<evidence type="ECO:0000256" key="3">
    <source>
        <dbReference type="ARBA" id="ARBA00022741"/>
    </source>
</evidence>
<sequence length="787" mass="86175">MLLTGGKGLGAHGHVDGLDFMNYPPQNGIPQESKLLTYLGGRGGIPEDGMSKILPSMAVDDKKSATQSPYLQRSMTPQSSLTHSVSTPSFASAYQRGFSIDGSLLRNGVDHASSFPPLPNVGTSAMSMNLPGSASVTSSGRFTPSPSMPGIMSPTRITPQHSPPNSRRRSPSRTTEASSLYHENVNGTTYFYTQPANGSVTGLEEDMSGVTLNGVHPPGNSRFGVTTNEVPGVILPDYHMFPGQPAHINLMQPKANTPSFFMPDELRAALLRQNQLRLARADPEVYPSIHFLHPSFIDLVHEVDKYHDLCPLEPLPSSPHHKSIVFGCVTSVYKATSSKSGEQFTLRRVHGYRLTSNMNMKTVQAWRDLQHSNIVQFREVFTTKTFGDNCEFWLGKPLVLVYDYHPGAETLQSRHFSGGMSSSTVSSGGSNPFIGASEGGMTAAGRSFGQQGKAPNLRQHSGLLPESLIWNYVIYISSALRTIHAAGLAFRSLHPSKILITHKSRVRLSCGGMADLISPAESASAIHAFQQEDLMALGKLILALACNTLMVLQSRESMHTSMDIVTRNYSVDLRNLITYLLATQRTKAVIDIMPMIGARFYTQLDSSTLRGDVIEAELAKEVENGRLFRLISKLCTIIERADLNMDMNWSETGDRYMLKLFRDYIFHQVTEEGQPWLDLSHVVYCLNRLEAGSNEKIALMSRDEQNILVVSYTELKHCMEQAWQEIEASATNPAEGGALPRPGPGRSDLAHTVPAQSANDADHSVGDPTGLGDPRLLQRAIGHVLDS</sequence>
<dbReference type="EMBL" id="OA884509">
    <property type="protein sequence ID" value="CAD7280900.1"/>
    <property type="molecule type" value="Genomic_DNA"/>
</dbReference>
<dbReference type="Gene3D" id="1.10.510.10">
    <property type="entry name" value="Transferase(Phosphotransferase) domain 1"/>
    <property type="match status" value="1"/>
</dbReference>
<dbReference type="InterPro" id="IPR041332">
    <property type="entry name" value="Pan3_CK"/>
</dbReference>
<evidence type="ECO:0000256" key="4">
    <source>
        <dbReference type="ARBA" id="ARBA00022840"/>
    </source>
</evidence>
<comment type="domain">
    <text evidence="6">The pseudokinase domain, the coiled-coil (CC), and C-terminal knob domain (CK) form a structural unit (PKC) that forms an extensive high-affinity interaction surface for PAN2.</text>
</comment>
<feature type="coiled-coil region" evidence="6">
    <location>
        <begin position="598"/>
        <end position="636"/>
    </location>
</feature>
<evidence type="ECO:0000256" key="2">
    <source>
        <dbReference type="ARBA" id="ARBA00022664"/>
    </source>
</evidence>
<evidence type="ECO:0000256" key="6">
    <source>
        <dbReference type="HAMAP-Rule" id="MF_03181"/>
    </source>
</evidence>
<dbReference type="EMBL" id="CAJPEX010002472">
    <property type="protein sequence ID" value="CAG0921052.1"/>
    <property type="molecule type" value="Genomic_DNA"/>
</dbReference>
<comment type="similarity">
    <text evidence="6">Belongs to the protein kinase superfamily. PAN3 family.</text>
</comment>
<dbReference type="PANTHER" id="PTHR12272:SF11">
    <property type="entry name" value="PAN2-PAN3 DEADENYLATION COMPLEX SUBUNIT PAN3"/>
    <property type="match status" value="1"/>
</dbReference>
<keyword evidence="3 6" id="KW-0547">Nucleotide-binding</keyword>
<feature type="compositionally biased region" description="Polar residues" evidence="7">
    <location>
        <begin position="132"/>
        <end position="145"/>
    </location>
</feature>
<evidence type="ECO:0000259" key="8">
    <source>
        <dbReference type="PROSITE" id="PS50011"/>
    </source>
</evidence>
<comment type="domain">
    <text evidence="6">The N-terminal zinc finger binds to poly(A) RNA.</text>
</comment>
<dbReference type="Gene3D" id="1.20.5.5160">
    <property type="match status" value="1"/>
</dbReference>
<dbReference type="Gene3D" id="1.10.287.3700">
    <property type="match status" value="1"/>
</dbReference>
<dbReference type="GO" id="GO:0004672">
    <property type="term" value="F:protein kinase activity"/>
    <property type="evidence" value="ECO:0007669"/>
    <property type="project" value="InterPro"/>
</dbReference>
<feature type="region of interest" description="Disordered" evidence="7">
    <location>
        <begin position="732"/>
        <end position="774"/>
    </location>
</feature>
<dbReference type="SUPFAM" id="SSF56112">
    <property type="entry name" value="Protein kinase-like (PK-like)"/>
    <property type="match status" value="1"/>
</dbReference>
<proteinExistence type="inferred from homology"/>
<dbReference type="Pfam" id="PF18101">
    <property type="entry name" value="Pan3_CK"/>
    <property type="match status" value="1"/>
</dbReference>
<dbReference type="GO" id="GO:0031251">
    <property type="term" value="C:PAN complex"/>
    <property type="evidence" value="ECO:0007669"/>
    <property type="project" value="UniProtKB-UniRule"/>
</dbReference>
<dbReference type="HAMAP" id="MF_03181">
    <property type="entry name" value="PAN3"/>
    <property type="match status" value="1"/>
</dbReference>
<protein>
    <recommendedName>
        <fullName evidence="6">PAN2-PAN3 deadenylation complex subunit PAN3</fullName>
    </recommendedName>
    <alternativeName>
        <fullName evidence="6">PAB1P-dependent poly(A)-specific ribonuclease</fullName>
    </alternativeName>
    <alternativeName>
        <fullName evidence="6">Poly(A)-nuclease deadenylation complex subunit 3</fullName>
        <shortName evidence="6">PAN deadenylation complex subunit 3</shortName>
    </alternativeName>
</protein>
<dbReference type="InterPro" id="IPR030844">
    <property type="entry name" value="PAN3"/>
</dbReference>
<gene>
    <name evidence="6" type="primary">PAN3</name>
    <name evidence="9" type="ORF">NMOB1V02_LOCUS8556</name>
</gene>
<feature type="binding site" evidence="6">
    <location>
        <begin position="403"/>
        <end position="410"/>
    </location>
    <ligand>
        <name>ATP</name>
        <dbReference type="ChEBI" id="CHEBI:30616"/>
    </ligand>
</feature>
<feature type="region of interest" description="Knob domain" evidence="6">
    <location>
        <begin position="637"/>
        <end position="787"/>
    </location>
</feature>
<dbReference type="GO" id="GO:0008143">
    <property type="term" value="F:poly(A) binding"/>
    <property type="evidence" value="ECO:0007669"/>
    <property type="project" value="TreeGrafter"/>
</dbReference>
<accession>A0A7R9BSR6</accession>
<comment type="domain">
    <text evidence="6">Contains a pseudokinase domain. The protein kinase domain is predicted to be catalytically inactive because some of the residues important for catalytic activity are substituted and it lacks the equivalent of the binding site for a peptide substrate. However, it has retained an ATP-binding site and ATP-binding is required for mRNA degradation, stimulating the activity of the PAN2 nuclease in vitro. The nucleotide-binding site is juxtaposed to the RNase active site of PAN2 in the complex and may actually bind nucleosides of a poly(A) RNA rather than ATP, feeding the poly(A)-tail to the active site of the deadenylase and thus increasing the efficiency with which this distributive enzyme degrades oligo(A) RNAs.</text>
</comment>
<dbReference type="InterPro" id="IPR011009">
    <property type="entry name" value="Kinase-like_dom_sf"/>
</dbReference>
<organism evidence="9">
    <name type="scientific">Notodromas monacha</name>
    <dbReference type="NCBI Taxonomy" id="399045"/>
    <lineage>
        <taxon>Eukaryota</taxon>
        <taxon>Metazoa</taxon>
        <taxon>Ecdysozoa</taxon>
        <taxon>Arthropoda</taxon>
        <taxon>Crustacea</taxon>
        <taxon>Oligostraca</taxon>
        <taxon>Ostracoda</taxon>
        <taxon>Podocopa</taxon>
        <taxon>Podocopida</taxon>
        <taxon>Cypridocopina</taxon>
        <taxon>Cypridoidea</taxon>
        <taxon>Cyprididae</taxon>
        <taxon>Notodromas</taxon>
    </lineage>
</organism>
<reference evidence="9" key="1">
    <citation type="submission" date="2020-11" db="EMBL/GenBank/DDBJ databases">
        <authorList>
            <person name="Tran Van P."/>
        </authorList>
    </citation>
    <scope>NUCLEOTIDE SEQUENCE</scope>
</reference>
<dbReference type="GO" id="GO:0010606">
    <property type="term" value="P:positive regulation of cytoplasmic mRNA processing body assembly"/>
    <property type="evidence" value="ECO:0007669"/>
    <property type="project" value="UniProtKB-UniRule"/>
</dbReference>
<dbReference type="FunFam" id="1.10.287.3700:FF:000001">
    <property type="entry name" value="PAN2-PAN3 deadenylation complex subunit PAN3"/>
    <property type="match status" value="1"/>
</dbReference>